<protein>
    <submittedName>
        <fullName evidence="3">Uncharacterized protein</fullName>
    </submittedName>
</protein>
<reference evidence="3" key="1">
    <citation type="submission" date="2025-08" db="UniProtKB">
        <authorList>
            <consortium name="Ensembl"/>
        </authorList>
    </citation>
    <scope>IDENTIFICATION</scope>
</reference>
<reference evidence="3" key="2">
    <citation type="submission" date="2025-09" db="UniProtKB">
        <authorList>
            <consortium name="Ensembl"/>
        </authorList>
    </citation>
    <scope>IDENTIFICATION</scope>
</reference>
<dbReference type="Pfam" id="PF15110">
    <property type="entry name" value="TMEM141"/>
    <property type="match status" value="1"/>
</dbReference>
<keyword evidence="4" id="KW-1185">Reference proteome</keyword>
<dbReference type="OMA" id="ACACSHA"/>
<dbReference type="PANTHER" id="PTHR47229">
    <property type="entry name" value="TRANSMEMBRANE PROTEIN 141"/>
    <property type="match status" value="1"/>
</dbReference>
<evidence type="ECO:0000313" key="3">
    <source>
        <dbReference type="Ensembl" id="ENSCPRP00005015178.1"/>
    </source>
</evidence>
<name>A0A7M4EUS6_CROPO</name>
<dbReference type="GeneTree" id="ENSGT00960000188045"/>
<organism evidence="3 4">
    <name type="scientific">Crocodylus porosus</name>
    <name type="common">Saltwater crocodile</name>
    <name type="synonym">Estuarine crocodile</name>
    <dbReference type="NCBI Taxonomy" id="8502"/>
    <lineage>
        <taxon>Eukaryota</taxon>
        <taxon>Metazoa</taxon>
        <taxon>Chordata</taxon>
        <taxon>Craniata</taxon>
        <taxon>Vertebrata</taxon>
        <taxon>Euteleostomi</taxon>
        <taxon>Archelosauria</taxon>
        <taxon>Archosauria</taxon>
        <taxon>Crocodylia</taxon>
        <taxon>Longirostres</taxon>
        <taxon>Crocodylidae</taxon>
        <taxon>Crocodylus</taxon>
    </lineage>
</organism>
<dbReference type="InterPro" id="IPR038259">
    <property type="entry name" value="Tmem141_sf"/>
</dbReference>
<evidence type="ECO:0000256" key="1">
    <source>
        <dbReference type="SAM" id="MobiDB-lite"/>
    </source>
</evidence>
<feature type="chain" id="PRO_5029727734" evidence="2">
    <location>
        <begin position="19"/>
        <end position="127"/>
    </location>
</feature>
<dbReference type="PANTHER" id="PTHR47229:SF1">
    <property type="entry name" value="TRANSMEMBRANE PROTEIN 141"/>
    <property type="match status" value="1"/>
</dbReference>
<sequence>RGTVCVCVCACACACSHAGTGAMSVCVCVSMCTQAQGHSVCVCTGAVFLLQNWISKRRPYGLQWKVLLSVACHGLETLSLSVSETQKCSNLWIYLETGQLPHGETRASSDARSPTEVPAPCSGKATC</sequence>
<dbReference type="Ensembl" id="ENSCPRT00005017822.1">
    <property type="protein sequence ID" value="ENSCPRP00005015178.1"/>
    <property type="gene ID" value="ENSCPRG00005010658.1"/>
</dbReference>
<evidence type="ECO:0000313" key="4">
    <source>
        <dbReference type="Proteomes" id="UP000594220"/>
    </source>
</evidence>
<dbReference type="Gene3D" id="1.10.3350.20">
    <property type="entry name" value="Tmem141 protein family"/>
    <property type="match status" value="1"/>
</dbReference>
<dbReference type="AlphaFoldDB" id="A0A7M4EUS6"/>
<accession>A0A7M4EUS6</accession>
<proteinExistence type="predicted"/>
<evidence type="ECO:0000256" key="2">
    <source>
        <dbReference type="SAM" id="SignalP"/>
    </source>
</evidence>
<keyword evidence="2" id="KW-0732">Signal</keyword>
<dbReference type="InterPro" id="IPR026788">
    <property type="entry name" value="Tmem141"/>
</dbReference>
<dbReference type="Proteomes" id="UP000594220">
    <property type="component" value="Unplaced"/>
</dbReference>
<feature type="signal peptide" evidence="2">
    <location>
        <begin position="1"/>
        <end position="18"/>
    </location>
</feature>
<feature type="region of interest" description="Disordered" evidence="1">
    <location>
        <begin position="104"/>
        <end position="127"/>
    </location>
</feature>